<dbReference type="STRING" id="1434700.SAMN06296427_107118"/>
<keyword evidence="2" id="KW-1185">Reference proteome</keyword>
<protein>
    <submittedName>
        <fullName evidence="1">Uncharacterized protein</fullName>
    </submittedName>
</protein>
<dbReference type="EMBL" id="FWXS01000007">
    <property type="protein sequence ID" value="SMC76178.1"/>
    <property type="molecule type" value="Genomic_DNA"/>
</dbReference>
<accession>A0A1W2BUE9</accession>
<gene>
    <name evidence="1" type="ORF">SAMN06296427_107118</name>
</gene>
<evidence type="ECO:0000313" key="1">
    <source>
        <dbReference type="EMBL" id="SMC76178.1"/>
    </source>
</evidence>
<name>A0A1W2BUE9_9FLAO</name>
<dbReference type="Proteomes" id="UP000192393">
    <property type="component" value="Unassembled WGS sequence"/>
</dbReference>
<dbReference type="AlphaFoldDB" id="A0A1W2BUE9"/>
<organism evidence="1 2">
    <name type="scientific">Moheibacter sediminis</name>
    <dbReference type="NCBI Taxonomy" id="1434700"/>
    <lineage>
        <taxon>Bacteria</taxon>
        <taxon>Pseudomonadati</taxon>
        <taxon>Bacteroidota</taxon>
        <taxon>Flavobacteriia</taxon>
        <taxon>Flavobacteriales</taxon>
        <taxon>Weeksellaceae</taxon>
        <taxon>Moheibacter</taxon>
    </lineage>
</organism>
<evidence type="ECO:0000313" key="2">
    <source>
        <dbReference type="Proteomes" id="UP000192393"/>
    </source>
</evidence>
<sequence length="64" mass="7705">MEPQMIIDRYFKQIENYTIQITEKMKDHAGVFKTYTFAIPVEQIKFKIDDKNQIEIILPEINLE</sequence>
<proteinExistence type="predicted"/>
<reference evidence="1 2" key="1">
    <citation type="submission" date="2017-04" db="EMBL/GenBank/DDBJ databases">
        <authorList>
            <person name="Afonso C.L."/>
            <person name="Miller P.J."/>
            <person name="Scott M.A."/>
            <person name="Spackman E."/>
            <person name="Goraichik I."/>
            <person name="Dimitrov K.M."/>
            <person name="Suarez D.L."/>
            <person name="Swayne D.E."/>
        </authorList>
    </citation>
    <scope>NUCLEOTIDE SEQUENCE [LARGE SCALE GENOMIC DNA]</scope>
    <source>
        <strain evidence="1 2">CGMCC 1.12708</strain>
    </source>
</reference>